<comment type="caution">
    <text evidence="1">The sequence shown here is derived from an EMBL/GenBank/DDBJ whole genome shotgun (WGS) entry which is preliminary data.</text>
</comment>
<keyword evidence="2" id="KW-1185">Reference proteome</keyword>
<protein>
    <submittedName>
        <fullName evidence="1">DUF938 domain-containing protein</fullName>
    </submittedName>
</protein>
<dbReference type="AlphaFoldDB" id="A0A936ZC26"/>
<dbReference type="Pfam" id="PF06080">
    <property type="entry name" value="DUF938"/>
    <property type="match status" value="1"/>
</dbReference>
<dbReference type="SUPFAM" id="SSF53335">
    <property type="entry name" value="S-adenosyl-L-methionine-dependent methyltransferases"/>
    <property type="match status" value="1"/>
</dbReference>
<dbReference type="InterPro" id="IPR010342">
    <property type="entry name" value="DUF938"/>
</dbReference>
<dbReference type="EMBL" id="JAEQMY010000075">
    <property type="protein sequence ID" value="MBL0407332.1"/>
    <property type="molecule type" value="Genomic_DNA"/>
</dbReference>
<evidence type="ECO:0000313" key="1">
    <source>
        <dbReference type="EMBL" id="MBL0407332.1"/>
    </source>
</evidence>
<name>A0A936ZC26_9HYPH</name>
<evidence type="ECO:0000313" key="2">
    <source>
        <dbReference type="Proteomes" id="UP000605848"/>
    </source>
</evidence>
<dbReference type="InterPro" id="IPR029063">
    <property type="entry name" value="SAM-dependent_MTases_sf"/>
</dbReference>
<accession>A0A936ZC26</accession>
<gene>
    <name evidence="1" type="ORF">JKG68_25760</name>
</gene>
<dbReference type="RefSeq" id="WP_202064462.1">
    <property type="nucleotide sequence ID" value="NZ_JAEQMY010000075.1"/>
</dbReference>
<dbReference type="PANTHER" id="PTHR20974">
    <property type="entry name" value="UPF0585 PROTEIN CG18661"/>
    <property type="match status" value="1"/>
</dbReference>
<proteinExistence type="predicted"/>
<dbReference type="PANTHER" id="PTHR20974:SF0">
    <property type="entry name" value="UPF0585 PROTEIN CG18661"/>
    <property type="match status" value="1"/>
</dbReference>
<reference evidence="1" key="1">
    <citation type="submission" date="2021-01" db="EMBL/GenBank/DDBJ databases">
        <title>Microvirga sp.</title>
        <authorList>
            <person name="Kim M.K."/>
        </authorList>
    </citation>
    <scope>NUCLEOTIDE SEQUENCE</scope>
    <source>
        <strain evidence="1">5420S-16</strain>
    </source>
</reference>
<dbReference type="Proteomes" id="UP000605848">
    <property type="component" value="Unassembled WGS sequence"/>
</dbReference>
<organism evidence="1 2">
    <name type="scientific">Microvirga aerilata</name>
    <dbReference type="NCBI Taxonomy" id="670292"/>
    <lineage>
        <taxon>Bacteria</taxon>
        <taxon>Pseudomonadati</taxon>
        <taxon>Pseudomonadota</taxon>
        <taxon>Alphaproteobacteria</taxon>
        <taxon>Hyphomicrobiales</taxon>
        <taxon>Methylobacteriaceae</taxon>
        <taxon>Microvirga</taxon>
    </lineage>
</organism>
<sequence length="81" mass="9266">MGAERVLPPGCVLYLYGAYQENGTHTSPNNEAFDKDLRRRNPEWGVRSLEDLTEFARAHGLELVGHIHMPANNLSLIFRRF</sequence>